<protein>
    <recommendedName>
        <fullName evidence="5">CENP-V/GFA domain-containing protein</fullName>
    </recommendedName>
</protein>
<evidence type="ECO:0000256" key="2">
    <source>
        <dbReference type="ARBA" id="ARBA00022723"/>
    </source>
</evidence>
<dbReference type="GO" id="GO:0016846">
    <property type="term" value="F:carbon-sulfur lyase activity"/>
    <property type="evidence" value="ECO:0007669"/>
    <property type="project" value="InterPro"/>
</dbReference>
<comment type="similarity">
    <text evidence="1">Belongs to the Gfa family.</text>
</comment>
<dbReference type="InterPro" id="IPR006913">
    <property type="entry name" value="CENP-V/GFA"/>
</dbReference>
<dbReference type="PROSITE" id="PS51891">
    <property type="entry name" value="CENP_V_GFA"/>
    <property type="match status" value="1"/>
</dbReference>
<evidence type="ECO:0000313" key="7">
    <source>
        <dbReference type="Proteomes" id="UP000799757"/>
    </source>
</evidence>
<dbReference type="AlphaFoldDB" id="A0A6A6XJZ9"/>
<dbReference type="Gene3D" id="3.90.1590.10">
    <property type="entry name" value="glutathione-dependent formaldehyde- activating enzyme (gfa)"/>
    <property type="match status" value="1"/>
</dbReference>
<dbReference type="Pfam" id="PF04828">
    <property type="entry name" value="GFA"/>
    <property type="match status" value="1"/>
</dbReference>
<dbReference type="Proteomes" id="UP000799757">
    <property type="component" value="Unassembled WGS sequence"/>
</dbReference>
<accession>A0A6A6XJZ9</accession>
<dbReference type="EMBL" id="MU001832">
    <property type="protein sequence ID" value="KAF2796403.1"/>
    <property type="molecule type" value="Genomic_DNA"/>
</dbReference>
<sequence>MCRKHSGSLFPQNIAFPTPTITPPLSSNTSYKTYASSPNALRGFCSTCGSALAFHDKDTPEMVEINVGAFDEEVLCGKRDEENAWEDEYGRHVPRIGGVGSEMCHPKYHIFVENEIRGVTDEFAGLKYLTDQESGKGFVGKVGTFKRGGGG</sequence>
<dbReference type="SUPFAM" id="SSF51316">
    <property type="entry name" value="Mss4-like"/>
    <property type="match status" value="1"/>
</dbReference>
<feature type="domain" description="CENP-V/GFA" evidence="5">
    <location>
        <begin position="1"/>
        <end position="86"/>
    </location>
</feature>
<keyword evidence="3" id="KW-0862">Zinc</keyword>
<evidence type="ECO:0000256" key="3">
    <source>
        <dbReference type="ARBA" id="ARBA00022833"/>
    </source>
</evidence>
<dbReference type="GO" id="GO:0046872">
    <property type="term" value="F:metal ion binding"/>
    <property type="evidence" value="ECO:0007669"/>
    <property type="project" value="UniProtKB-KW"/>
</dbReference>
<keyword evidence="7" id="KW-1185">Reference proteome</keyword>
<dbReference type="InterPro" id="IPR011057">
    <property type="entry name" value="Mss4-like_sf"/>
</dbReference>
<organism evidence="6 7">
    <name type="scientific">Melanomma pulvis-pyrius CBS 109.77</name>
    <dbReference type="NCBI Taxonomy" id="1314802"/>
    <lineage>
        <taxon>Eukaryota</taxon>
        <taxon>Fungi</taxon>
        <taxon>Dikarya</taxon>
        <taxon>Ascomycota</taxon>
        <taxon>Pezizomycotina</taxon>
        <taxon>Dothideomycetes</taxon>
        <taxon>Pleosporomycetidae</taxon>
        <taxon>Pleosporales</taxon>
        <taxon>Melanommataceae</taxon>
        <taxon>Melanomma</taxon>
    </lineage>
</organism>
<proteinExistence type="inferred from homology"/>
<evidence type="ECO:0000259" key="5">
    <source>
        <dbReference type="PROSITE" id="PS51891"/>
    </source>
</evidence>
<gene>
    <name evidence="6" type="ORF">K505DRAFT_323342</name>
</gene>
<keyword evidence="4" id="KW-0456">Lyase</keyword>
<keyword evidence="2" id="KW-0479">Metal-binding</keyword>
<dbReference type="PANTHER" id="PTHR33337:SF40">
    <property type="entry name" value="CENP-V_GFA DOMAIN-CONTAINING PROTEIN-RELATED"/>
    <property type="match status" value="1"/>
</dbReference>
<dbReference type="OrthoDB" id="6329284at2759"/>
<dbReference type="PANTHER" id="PTHR33337">
    <property type="entry name" value="GFA DOMAIN-CONTAINING PROTEIN"/>
    <property type="match status" value="1"/>
</dbReference>
<reference evidence="6" key="1">
    <citation type="journal article" date="2020" name="Stud. Mycol.">
        <title>101 Dothideomycetes genomes: a test case for predicting lifestyles and emergence of pathogens.</title>
        <authorList>
            <person name="Haridas S."/>
            <person name="Albert R."/>
            <person name="Binder M."/>
            <person name="Bloem J."/>
            <person name="Labutti K."/>
            <person name="Salamov A."/>
            <person name="Andreopoulos B."/>
            <person name="Baker S."/>
            <person name="Barry K."/>
            <person name="Bills G."/>
            <person name="Bluhm B."/>
            <person name="Cannon C."/>
            <person name="Castanera R."/>
            <person name="Culley D."/>
            <person name="Daum C."/>
            <person name="Ezra D."/>
            <person name="Gonzalez J."/>
            <person name="Henrissat B."/>
            <person name="Kuo A."/>
            <person name="Liang C."/>
            <person name="Lipzen A."/>
            <person name="Lutzoni F."/>
            <person name="Magnuson J."/>
            <person name="Mondo S."/>
            <person name="Nolan M."/>
            <person name="Ohm R."/>
            <person name="Pangilinan J."/>
            <person name="Park H.-J."/>
            <person name="Ramirez L."/>
            <person name="Alfaro M."/>
            <person name="Sun H."/>
            <person name="Tritt A."/>
            <person name="Yoshinaga Y."/>
            <person name="Zwiers L.-H."/>
            <person name="Turgeon B."/>
            <person name="Goodwin S."/>
            <person name="Spatafora J."/>
            <person name="Crous P."/>
            <person name="Grigoriev I."/>
        </authorList>
    </citation>
    <scope>NUCLEOTIDE SEQUENCE</scope>
    <source>
        <strain evidence="6">CBS 109.77</strain>
    </source>
</reference>
<evidence type="ECO:0000256" key="1">
    <source>
        <dbReference type="ARBA" id="ARBA00005495"/>
    </source>
</evidence>
<name>A0A6A6XJZ9_9PLEO</name>
<evidence type="ECO:0000256" key="4">
    <source>
        <dbReference type="ARBA" id="ARBA00023239"/>
    </source>
</evidence>
<evidence type="ECO:0000313" key="6">
    <source>
        <dbReference type="EMBL" id="KAF2796403.1"/>
    </source>
</evidence>